<protein>
    <recommendedName>
        <fullName evidence="2">UPF0102 protein B1R32_1042</fullName>
    </recommendedName>
</protein>
<comment type="similarity">
    <text evidence="1 2">Belongs to the UPF0102 family.</text>
</comment>
<dbReference type="RefSeq" id="WP_105482893.1">
    <property type="nucleotide sequence ID" value="NZ_NIGF01000004.1"/>
</dbReference>
<dbReference type="EMBL" id="NIGF01000004">
    <property type="protein sequence ID" value="PQV64509.1"/>
    <property type="molecule type" value="Genomic_DNA"/>
</dbReference>
<dbReference type="Gene3D" id="3.40.1350.10">
    <property type="match status" value="1"/>
</dbReference>
<evidence type="ECO:0000256" key="2">
    <source>
        <dbReference type="HAMAP-Rule" id="MF_00048"/>
    </source>
</evidence>
<keyword evidence="3" id="KW-0540">Nuclease</keyword>
<keyword evidence="3" id="KW-0255">Endonuclease</keyword>
<dbReference type="SUPFAM" id="SSF52980">
    <property type="entry name" value="Restriction endonuclease-like"/>
    <property type="match status" value="1"/>
</dbReference>
<sequence length="127" mass="14031">MSLFAQQRGRDGETLAAAFLRSQGACIIARNWRPVRAGVRGEIDIIAQIGEFLCFVEVKTRASDERGAPQEAVGAAKQKQISRLANAYLSLHDAGEVACRFDVIEVWLAPNQKPRVAWIENAFDFQG</sequence>
<dbReference type="InterPro" id="IPR011856">
    <property type="entry name" value="tRNA_endonuc-like_dom_sf"/>
</dbReference>
<dbReference type="GO" id="GO:0003676">
    <property type="term" value="F:nucleic acid binding"/>
    <property type="evidence" value="ECO:0007669"/>
    <property type="project" value="InterPro"/>
</dbReference>
<evidence type="ECO:0000313" key="3">
    <source>
        <dbReference type="EMBL" id="PQV64509.1"/>
    </source>
</evidence>
<name>A0A2S8SUR6_9BACT</name>
<comment type="caution">
    <text evidence="3">The sequence shown here is derived from an EMBL/GenBank/DDBJ whole genome shotgun (WGS) entry which is preliminary data.</text>
</comment>
<keyword evidence="4" id="KW-1185">Reference proteome</keyword>
<reference evidence="3 4" key="1">
    <citation type="journal article" date="2018" name="Syst. Appl. Microbiol.">
        <title>Abditibacterium utsteinense sp. nov., the first cultivated member of candidate phylum FBP, isolated from ice-free Antarctic soil samples.</title>
        <authorList>
            <person name="Tahon G."/>
            <person name="Tytgat B."/>
            <person name="Lebbe L."/>
            <person name="Carlier A."/>
            <person name="Willems A."/>
        </authorList>
    </citation>
    <scope>NUCLEOTIDE SEQUENCE [LARGE SCALE GENOMIC DNA]</scope>
    <source>
        <strain evidence="3 4">LMG 29911</strain>
    </source>
</reference>
<evidence type="ECO:0000256" key="1">
    <source>
        <dbReference type="ARBA" id="ARBA00006738"/>
    </source>
</evidence>
<accession>A0A2S8SUR6</accession>
<dbReference type="NCBIfam" id="NF009154">
    <property type="entry name" value="PRK12497.3-3"/>
    <property type="match status" value="1"/>
</dbReference>
<dbReference type="CDD" id="cd20736">
    <property type="entry name" value="PoNe_Nuclease"/>
    <property type="match status" value="1"/>
</dbReference>
<dbReference type="InParanoid" id="A0A2S8SUR6"/>
<dbReference type="Proteomes" id="UP000237684">
    <property type="component" value="Unassembled WGS sequence"/>
</dbReference>
<dbReference type="GO" id="GO:0004519">
    <property type="term" value="F:endonuclease activity"/>
    <property type="evidence" value="ECO:0007669"/>
    <property type="project" value="UniProtKB-KW"/>
</dbReference>
<dbReference type="PANTHER" id="PTHR34039:SF1">
    <property type="entry name" value="UPF0102 PROTEIN YRAN"/>
    <property type="match status" value="1"/>
</dbReference>
<organism evidence="3 4">
    <name type="scientific">Abditibacterium utsteinense</name>
    <dbReference type="NCBI Taxonomy" id="1960156"/>
    <lineage>
        <taxon>Bacteria</taxon>
        <taxon>Pseudomonadati</taxon>
        <taxon>Abditibacteriota</taxon>
        <taxon>Abditibacteriia</taxon>
        <taxon>Abditibacteriales</taxon>
        <taxon>Abditibacteriaceae</taxon>
        <taxon>Abditibacterium</taxon>
    </lineage>
</organism>
<dbReference type="InterPro" id="IPR011335">
    <property type="entry name" value="Restrct_endonuc-II-like"/>
</dbReference>
<dbReference type="NCBIfam" id="TIGR00252">
    <property type="entry name" value="YraN family protein"/>
    <property type="match status" value="1"/>
</dbReference>
<dbReference type="Pfam" id="PF02021">
    <property type="entry name" value="UPF0102"/>
    <property type="match status" value="1"/>
</dbReference>
<dbReference type="NCBIfam" id="NF009150">
    <property type="entry name" value="PRK12497.1-3"/>
    <property type="match status" value="1"/>
</dbReference>
<dbReference type="AlphaFoldDB" id="A0A2S8SUR6"/>
<proteinExistence type="inferred from homology"/>
<dbReference type="PANTHER" id="PTHR34039">
    <property type="entry name" value="UPF0102 PROTEIN YRAN"/>
    <property type="match status" value="1"/>
</dbReference>
<dbReference type="InterPro" id="IPR003509">
    <property type="entry name" value="UPF0102_YraN-like"/>
</dbReference>
<keyword evidence="3" id="KW-0378">Hydrolase</keyword>
<dbReference type="OrthoDB" id="9794876at2"/>
<gene>
    <name evidence="3" type="ORF">B1R32_1042</name>
</gene>
<evidence type="ECO:0000313" key="4">
    <source>
        <dbReference type="Proteomes" id="UP000237684"/>
    </source>
</evidence>
<dbReference type="HAMAP" id="MF_00048">
    <property type="entry name" value="UPF0102"/>
    <property type="match status" value="1"/>
</dbReference>